<sequence>MNLIKYEAVILILISFAAASSATYAGDNPITTVYNEKINGGYIFSTGNSTYSGQLNPDDSYSVSFDTALPENSEVKFSRAYVYWGWSKNGQSAVYPDISLSRTDEITGDISTDNSGDIAAELNKVSEYTDSKGFVSSNDFFSGVYAFETGDITPGINKFILTAENTGDNESTFVIQGIGILAVYEDPSGKTGTIWINEGCDMLSATYGITPEMATGTAFFEGNIEKSRVNSAKMHLIAPSGGYTRTDTPEKNAVYFNRKDENKMPGFFESILLMLFPGYNGKTWTDAFDSDEIQQIGIDTRDVTPWLKESGNFVKVRDQGDYMLFTNAILFTEEET</sequence>
<gene>
    <name evidence="2" type="ORF">Metlim_1600</name>
</gene>
<protein>
    <submittedName>
        <fullName evidence="2">Cell surface glycoprotein</fullName>
    </submittedName>
</protein>
<name>H1Z422_9EURY</name>
<evidence type="ECO:0000259" key="1">
    <source>
        <dbReference type="Pfam" id="PF11824"/>
    </source>
</evidence>
<reference evidence="2 3" key="1">
    <citation type="submission" date="2011-10" db="EMBL/GenBank/DDBJ databases">
        <title>The Improved High-Quality Draft genome of Methanoplanus limicola DSM 2279.</title>
        <authorList>
            <consortium name="US DOE Joint Genome Institute (JGI-PGF)"/>
            <person name="Lucas S."/>
            <person name="Copeland A."/>
            <person name="Lapidus A."/>
            <person name="Glavina del Rio T."/>
            <person name="Dalin E."/>
            <person name="Tice H."/>
            <person name="Bruce D."/>
            <person name="Goodwin L."/>
            <person name="Pitluck S."/>
            <person name="Peters L."/>
            <person name="Mikhailova N."/>
            <person name="Lu M."/>
            <person name="Kyrpides N."/>
            <person name="Mavromatis K."/>
            <person name="Ivanova N."/>
            <person name="Markowitz V."/>
            <person name="Cheng J.-F."/>
            <person name="Hugenholtz P."/>
            <person name="Woyke T."/>
            <person name="Wu D."/>
            <person name="Wirth R."/>
            <person name="Brambilla E.-M."/>
            <person name="Klenk H.-P."/>
            <person name="Eisen J.A."/>
        </authorList>
    </citation>
    <scope>NUCLEOTIDE SEQUENCE [LARGE SCALE GENOMIC DNA]</scope>
    <source>
        <strain evidence="2 3">DSM 2279</strain>
    </source>
</reference>
<accession>H1Z422</accession>
<dbReference type="HOGENOM" id="CLU_825416_0_0_2"/>
<evidence type="ECO:0000313" key="2">
    <source>
        <dbReference type="EMBL" id="EHQ35701.1"/>
    </source>
</evidence>
<evidence type="ECO:0000313" key="3">
    <source>
        <dbReference type="Proteomes" id="UP000005741"/>
    </source>
</evidence>
<dbReference type="InParanoid" id="H1Z422"/>
<dbReference type="STRING" id="937775.Metlim_1600"/>
<dbReference type="EMBL" id="CM001436">
    <property type="protein sequence ID" value="EHQ35701.1"/>
    <property type="molecule type" value="Genomic_DNA"/>
</dbReference>
<keyword evidence="3" id="KW-1185">Reference proteome</keyword>
<feature type="domain" description="DUF3344" evidence="1">
    <location>
        <begin position="23"/>
        <end position="332"/>
    </location>
</feature>
<organism evidence="2 3">
    <name type="scientific">Methanoplanus limicola DSM 2279</name>
    <dbReference type="NCBI Taxonomy" id="937775"/>
    <lineage>
        <taxon>Archaea</taxon>
        <taxon>Methanobacteriati</taxon>
        <taxon>Methanobacteriota</taxon>
        <taxon>Stenosarchaea group</taxon>
        <taxon>Methanomicrobia</taxon>
        <taxon>Methanomicrobiales</taxon>
        <taxon>Methanomicrobiaceae</taxon>
        <taxon>Methanoplanus</taxon>
    </lineage>
</organism>
<dbReference type="AlphaFoldDB" id="H1Z422"/>
<dbReference type="Pfam" id="PF11824">
    <property type="entry name" value="DUF3344"/>
    <property type="match status" value="1"/>
</dbReference>
<proteinExistence type="predicted"/>
<dbReference type="PATRIC" id="fig|937775.9.peg.1805"/>
<dbReference type="Proteomes" id="UP000005741">
    <property type="component" value="Chromosome"/>
</dbReference>
<dbReference type="InterPro" id="IPR021779">
    <property type="entry name" value="DUF3344"/>
</dbReference>